<evidence type="ECO:0000259" key="10">
    <source>
        <dbReference type="Pfam" id="PF02463"/>
    </source>
</evidence>
<dbReference type="GO" id="GO:0009432">
    <property type="term" value="P:SOS response"/>
    <property type="evidence" value="ECO:0007669"/>
    <property type="project" value="TreeGrafter"/>
</dbReference>
<dbReference type="NCBIfam" id="TIGR00634">
    <property type="entry name" value="recN"/>
    <property type="match status" value="1"/>
</dbReference>
<evidence type="ECO:0000256" key="9">
    <source>
        <dbReference type="SAM" id="MobiDB-lite"/>
    </source>
</evidence>
<evidence type="ECO:0000256" key="7">
    <source>
        <dbReference type="ARBA" id="ARBA00023204"/>
    </source>
</evidence>
<dbReference type="SUPFAM" id="SSF52540">
    <property type="entry name" value="P-loop containing nucleoside triphosphate hydrolases"/>
    <property type="match status" value="1"/>
</dbReference>
<dbReference type="RefSeq" id="WP_094729006.1">
    <property type="nucleotide sequence ID" value="NZ_MWWY01000005.1"/>
</dbReference>
<dbReference type="InterPro" id="IPR004604">
    <property type="entry name" value="DNA_recomb/repair_RecN"/>
</dbReference>
<keyword evidence="4" id="KW-0547">Nucleotide-binding</keyword>
<evidence type="ECO:0000256" key="3">
    <source>
        <dbReference type="ARBA" id="ARBA00021315"/>
    </source>
</evidence>
<evidence type="ECO:0000256" key="1">
    <source>
        <dbReference type="ARBA" id="ARBA00003618"/>
    </source>
</evidence>
<dbReference type="EMBL" id="MWWY01000005">
    <property type="protein sequence ID" value="OZG66347.1"/>
    <property type="molecule type" value="Genomic_DNA"/>
</dbReference>
<evidence type="ECO:0000313" key="12">
    <source>
        <dbReference type="Proteomes" id="UP000216074"/>
    </source>
</evidence>
<evidence type="ECO:0000256" key="4">
    <source>
        <dbReference type="ARBA" id="ARBA00022741"/>
    </source>
</evidence>
<dbReference type="PIRSF" id="PIRSF003128">
    <property type="entry name" value="RecN"/>
    <property type="match status" value="1"/>
</dbReference>
<dbReference type="GO" id="GO:0006281">
    <property type="term" value="P:DNA repair"/>
    <property type="evidence" value="ECO:0007669"/>
    <property type="project" value="UniProtKB-KW"/>
</dbReference>
<name>A0A261G4I3_9BIFI</name>
<feature type="compositionally biased region" description="Basic and acidic residues" evidence="9">
    <location>
        <begin position="599"/>
        <end position="610"/>
    </location>
</feature>
<reference evidence="11 12" key="1">
    <citation type="journal article" date="2017" name="BMC Genomics">
        <title>Comparative genomic and phylogenomic analyses of the Bifidobacteriaceae family.</title>
        <authorList>
            <person name="Lugli G.A."/>
            <person name="Milani C."/>
            <person name="Turroni F."/>
            <person name="Duranti S."/>
            <person name="Mancabelli L."/>
            <person name="Mangifesta M."/>
            <person name="Ferrario C."/>
            <person name="Modesto M."/>
            <person name="Mattarelli P."/>
            <person name="Jiri K."/>
            <person name="van Sinderen D."/>
            <person name="Ventura M."/>
        </authorList>
    </citation>
    <scope>NUCLEOTIDE SEQUENCE [LARGE SCALE GENOMIC DNA]</scope>
    <source>
        <strain evidence="11 12">DSM 100202</strain>
    </source>
</reference>
<keyword evidence="7" id="KW-0234">DNA repair</keyword>
<feature type="region of interest" description="Disordered" evidence="9">
    <location>
        <begin position="591"/>
        <end position="610"/>
    </location>
</feature>
<dbReference type="OrthoDB" id="9806954at2"/>
<feature type="domain" description="RecF/RecN/SMC N-terminal" evidence="10">
    <location>
        <begin position="2"/>
        <end position="539"/>
    </location>
</feature>
<proteinExistence type="inferred from homology"/>
<protein>
    <recommendedName>
        <fullName evidence="3">DNA repair protein RecN</fullName>
    </recommendedName>
    <alternativeName>
        <fullName evidence="8">Recombination protein N</fullName>
    </alternativeName>
</protein>
<dbReference type="PANTHER" id="PTHR11059:SF0">
    <property type="entry name" value="DNA REPAIR PROTEIN RECN"/>
    <property type="match status" value="1"/>
</dbReference>
<comment type="function">
    <text evidence="1">May be involved in recombinational repair of damaged DNA.</text>
</comment>
<dbReference type="Proteomes" id="UP000216074">
    <property type="component" value="Unassembled WGS sequence"/>
</dbReference>
<gene>
    <name evidence="11" type="ORF">BHAP_0209</name>
</gene>
<dbReference type="GO" id="GO:0005524">
    <property type="term" value="F:ATP binding"/>
    <property type="evidence" value="ECO:0007669"/>
    <property type="project" value="UniProtKB-KW"/>
</dbReference>
<evidence type="ECO:0000256" key="8">
    <source>
        <dbReference type="ARBA" id="ARBA00033408"/>
    </source>
</evidence>
<dbReference type="InterPro" id="IPR027417">
    <property type="entry name" value="P-loop_NTPase"/>
</dbReference>
<dbReference type="GO" id="GO:0043590">
    <property type="term" value="C:bacterial nucleoid"/>
    <property type="evidence" value="ECO:0007669"/>
    <property type="project" value="TreeGrafter"/>
</dbReference>
<dbReference type="GO" id="GO:0006310">
    <property type="term" value="P:DNA recombination"/>
    <property type="evidence" value="ECO:0007669"/>
    <property type="project" value="InterPro"/>
</dbReference>
<comment type="caution">
    <text evidence="11">The sequence shown here is derived from an EMBL/GenBank/DDBJ whole genome shotgun (WGS) entry which is preliminary data.</text>
</comment>
<organism evidence="11 12">
    <name type="scientific">Bifidobacterium hapali</name>
    <dbReference type="NCBI Taxonomy" id="1630172"/>
    <lineage>
        <taxon>Bacteria</taxon>
        <taxon>Bacillati</taxon>
        <taxon>Actinomycetota</taxon>
        <taxon>Actinomycetes</taxon>
        <taxon>Bifidobacteriales</taxon>
        <taxon>Bifidobacteriaceae</taxon>
        <taxon>Bifidobacterium</taxon>
    </lineage>
</organism>
<dbReference type="CDD" id="cd03241">
    <property type="entry name" value="ABC_RecN"/>
    <property type="match status" value="1"/>
</dbReference>
<dbReference type="Pfam" id="PF02463">
    <property type="entry name" value="SMC_N"/>
    <property type="match status" value="1"/>
</dbReference>
<keyword evidence="6" id="KW-0067">ATP-binding</keyword>
<keyword evidence="12" id="KW-1185">Reference proteome</keyword>
<sequence>MLEELEIRDLGPIRHALLTPAAGMTAITGETGAGKSMLLSALKLISGGTADAGRVSAGARSAWAQGVFEVDGTSPRSDNKRSEITADEALHIAKNAGIELEDGELFLSRTVPVSGRSRAVVNGRSVPRALLGELADELVTIHGQADQLRIASSARQREFLDMVADDGQELAAYRKAWDALCALDERLKRMEHQEASVRQRADYLRESIDRINRVDPQPGEDDELRAKRARIEHAADIAQGVSGALAALDASQVNVDADESSASELINHAVQSLRAIRADGDFSELADRLESINADISDVVYSLSRELDVEDDVDDLDGLNARIHELSELTRRWGPTLSDVIAWRDKAVFEMEDLDASPEKVAALQAERATLLSQAIDAAQQLSAVRATAAQALAAAVSQELTSLAMDGAELRIAVTPRQESASPTTSATTGLLDANGCDDIAFLFTPYEGAPELPMGKSASGGELSRLMLALELSAANRHSTGSSMTFIFDEVDAGVGGKTAVELGRRLARLAQSAQVIVVTHLAQVASWADSQFVVTKEPPDADDDEVGVITTVAQVTGEARVREIARMLSGSESDTSLDHARELLHSSTLIQTHPHVSKDAARKSHEQ</sequence>
<comment type="similarity">
    <text evidence="2">Belongs to the RecN family.</text>
</comment>
<dbReference type="Gene3D" id="3.40.50.300">
    <property type="entry name" value="P-loop containing nucleotide triphosphate hydrolases"/>
    <property type="match status" value="2"/>
</dbReference>
<dbReference type="AlphaFoldDB" id="A0A261G4I3"/>
<evidence type="ECO:0000256" key="6">
    <source>
        <dbReference type="ARBA" id="ARBA00022840"/>
    </source>
</evidence>
<keyword evidence="5" id="KW-0227">DNA damage</keyword>
<evidence type="ECO:0000313" key="11">
    <source>
        <dbReference type="EMBL" id="OZG66347.1"/>
    </source>
</evidence>
<evidence type="ECO:0000256" key="2">
    <source>
        <dbReference type="ARBA" id="ARBA00009441"/>
    </source>
</evidence>
<accession>A0A261G4I3</accession>
<dbReference type="InterPro" id="IPR003395">
    <property type="entry name" value="RecF/RecN/SMC_N"/>
</dbReference>
<dbReference type="PANTHER" id="PTHR11059">
    <property type="entry name" value="DNA REPAIR PROTEIN RECN"/>
    <property type="match status" value="1"/>
</dbReference>
<evidence type="ECO:0000256" key="5">
    <source>
        <dbReference type="ARBA" id="ARBA00022763"/>
    </source>
</evidence>